<dbReference type="InterPro" id="IPR001680">
    <property type="entry name" value="WD40_rpt"/>
</dbReference>
<dbReference type="PANTHER" id="PTHR12442">
    <property type="entry name" value="DYNEIN INTERMEDIATE CHAIN"/>
    <property type="match status" value="1"/>
</dbReference>
<dbReference type="GeneID" id="109469679"/>
<dbReference type="GO" id="GO:0005874">
    <property type="term" value="C:microtubule"/>
    <property type="evidence" value="ECO:0007669"/>
    <property type="project" value="UniProtKB-KW"/>
</dbReference>
<dbReference type="GO" id="GO:0045504">
    <property type="term" value="F:dynein heavy chain binding"/>
    <property type="evidence" value="ECO:0007669"/>
    <property type="project" value="TreeGrafter"/>
</dbReference>
<dbReference type="FunFam" id="2.130.10.10:FF:000251">
    <property type="entry name" value="Dynein axonemal intermediate chain 1"/>
    <property type="match status" value="1"/>
</dbReference>
<feature type="repeat" description="WD" evidence="15">
    <location>
        <begin position="540"/>
        <end position="582"/>
    </location>
</feature>
<evidence type="ECO:0000256" key="12">
    <source>
        <dbReference type="ARBA" id="ARBA00061734"/>
    </source>
</evidence>
<evidence type="ECO:0000256" key="16">
    <source>
        <dbReference type="SAM" id="MobiDB-lite"/>
    </source>
</evidence>
<keyword evidence="4 15" id="KW-0853">WD repeat</keyword>
<dbReference type="InterPro" id="IPR015943">
    <property type="entry name" value="WD40/YVTN_repeat-like_dom_sf"/>
</dbReference>
<evidence type="ECO:0000256" key="11">
    <source>
        <dbReference type="ARBA" id="ARBA00053763"/>
    </source>
</evidence>
<dbReference type="InterPro" id="IPR050687">
    <property type="entry name" value="Dynein_IC"/>
</dbReference>
<comment type="subcellular location">
    <subcellularLocation>
        <location evidence="1">Cytoplasm</location>
        <location evidence="1">Cytoskeleton</location>
        <location evidence="1">Cilium axoneme</location>
    </subcellularLocation>
</comment>
<comment type="function">
    <text evidence="11">Part of the dynein complex of respiratory cilia.</text>
</comment>
<feature type="compositionally biased region" description="Basic residues" evidence="16">
    <location>
        <begin position="25"/>
        <end position="35"/>
    </location>
</feature>
<keyword evidence="7" id="KW-0243">Dynein</keyword>
<keyword evidence="10" id="KW-0966">Cell projection</keyword>
<dbReference type="Gene3D" id="2.130.10.10">
    <property type="entry name" value="YVTN repeat-like/Quinoprotein amine dehydrogenase"/>
    <property type="match status" value="2"/>
</dbReference>
<evidence type="ECO:0000256" key="8">
    <source>
        <dbReference type="ARBA" id="ARBA00023175"/>
    </source>
</evidence>
<evidence type="ECO:0000256" key="5">
    <source>
        <dbReference type="ARBA" id="ARBA00022701"/>
    </source>
</evidence>
<feature type="compositionally biased region" description="Polar residues" evidence="16">
    <location>
        <begin position="196"/>
        <end position="212"/>
    </location>
</feature>
<evidence type="ECO:0000256" key="7">
    <source>
        <dbReference type="ARBA" id="ARBA00023017"/>
    </source>
</evidence>
<feature type="region of interest" description="Disordered" evidence="16">
    <location>
        <begin position="250"/>
        <end position="273"/>
    </location>
</feature>
<keyword evidence="17" id="KW-1185">Reference proteome</keyword>
<proteinExistence type="inferred from homology"/>
<keyword evidence="6" id="KW-0677">Repeat</keyword>
<dbReference type="SMART" id="SM00320">
    <property type="entry name" value="WD40"/>
    <property type="match status" value="4"/>
</dbReference>
<sequence length="705" mass="78942">MPVAAKPALKKPADTMSSQGIASKKASKGGKGKTPRGKDMDDMSEMGEVGDEWMQQKTMVKPDDQLELTEQELKEEFTRILTANNPHAPQNIVRFSFKEKVFKQVASVDQLAIHFSLDGNMLHKDSDEARRQMARGGLAEAPSEPTVAEGEEKAGEAAAEGGEGEAKPEGEGGEAEKEEGATQTAPAAKGGDTKKLTNQFNFSERASQTFNNPYRERGTQTEPPPRVNFSSTANQWEIYDAYVEDIQRQEKSKEKKGFRGQQESTSRKKISAIESQGDDISRIEKPAKILERMVNQNTYDDIAQDFKYWEDVSDEYREQEGTLLPLWKFSYEKSKRLAVTSLCWDPKYKDLLAVGHGSYDFLKQTRGLICLYSLKNPSFPEFIYNTETGVMCLDIHPAYPHLVAVGFYDGSVGVFNLTEKLQEPMYKCTAKGGKHTDPVWQVKWQKDDLDNNMNFFSIGGDGRVVSWTLVKNELLCTDVILLKLDESPADGGEGTQLFTLGCGTAFDFHKQTDYLFLVGTEEGKIHKCSKAYSSQFLDTFNAHNMAVQSVRWNTFHPKIFISCSADWTVKIWEHTSNMPLFTFDLGSSVGDVAWAPYSSTVFAAVTSDGKVHVFDLNVNKYEALCEQVVVTKKKTKLTHIEFNPNYPMIIVGDDRGYVTSLKLSPNLRKMPKEKKGVEAAKGPEVEIAKMDKLLSLVREPPPEKK</sequence>
<evidence type="ECO:0000256" key="2">
    <source>
        <dbReference type="ARBA" id="ARBA00011059"/>
    </source>
</evidence>
<dbReference type="InterPro" id="IPR036322">
    <property type="entry name" value="WD40_repeat_dom_sf"/>
</dbReference>
<dbReference type="RefSeq" id="XP_019623792.1">
    <property type="nucleotide sequence ID" value="XM_019768233.1"/>
</dbReference>
<name>A0A6P4YYB1_BRABE</name>
<dbReference type="Pfam" id="PF00400">
    <property type="entry name" value="WD40"/>
    <property type="match status" value="1"/>
</dbReference>
<protein>
    <recommendedName>
        <fullName evidence="13">Dynein axonemal intermediate chain 1</fullName>
    </recommendedName>
    <alternativeName>
        <fullName evidence="14">Axonemal dynein intermediate chain 1</fullName>
    </alternativeName>
</protein>
<dbReference type="GO" id="GO:0045503">
    <property type="term" value="F:dynein light chain binding"/>
    <property type="evidence" value="ECO:0007669"/>
    <property type="project" value="TreeGrafter"/>
</dbReference>
<dbReference type="GO" id="GO:0036158">
    <property type="term" value="P:outer dynein arm assembly"/>
    <property type="evidence" value="ECO:0007669"/>
    <property type="project" value="TreeGrafter"/>
</dbReference>
<accession>A0A6P4YYB1</accession>
<dbReference type="AlphaFoldDB" id="A0A6P4YYB1"/>
<keyword evidence="3" id="KW-0963">Cytoplasm</keyword>
<organism evidence="17 18">
    <name type="scientific">Branchiostoma belcheri</name>
    <name type="common">Amphioxus</name>
    <dbReference type="NCBI Taxonomy" id="7741"/>
    <lineage>
        <taxon>Eukaryota</taxon>
        <taxon>Metazoa</taxon>
        <taxon>Chordata</taxon>
        <taxon>Cephalochordata</taxon>
        <taxon>Leptocardii</taxon>
        <taxon>Amphioxiformes</taxon>
        <taxon>Branchiostomatidae</taxon>
        <taxon>Branchiostoma</taxon>
    </lineage>
</organism>
<comment type="similarity">
    <text evidence="2">Belongs to the dynein intermediate chain family.</text>
</comment>
<keyword evidence="9" id="KW-0206">Cytoskeleton</keyword>
<dbReference type="GO" id="GO:0036157">
    <property type="term" value="C:outer dynein arm"/>
    <property type="evidence" value="ECO:0007669"/>
    <property type="project" value="TreeGrafter"/>
</dbReference>
<dbReference type="OrthoDB" id="10261376at2759"/>
<keyword evidence="5" id="KW-0493">Microtubule</keyword>
<evidence type="ECO:0000256" key="4">
    <source>
        <dbReference type="ARBA" id="ARBA00022574"/>
    </source>
</evidence>
<dbReference type="SUPFAM" id="SSF50978">
    <property type="entry name" value="WD40 repeat-like"/>
    <property type="match status" value="1"/>
</dbReference>
<dbReference type="FunFam" id="2.130.10.10:FF:000349">
    <property type="entry name" value="Dynein axonemal intermediate chain 1"/>
    <property type="match status" value="1"/>
</dbReference>
<feature type="region of interest" description="Disordered" evidence="16">
    <location>
        <begin position="128"/>
        <end position="229"/>
    </location>
</feature>
<dbReference type="Proteomes" id="UP000515135">
    <property type="component" value="Unplaced"/>
</dbReference>
<evidence type="ECO:0000256" key="14">
    <source>
        <dbReference type="ARBA" id="ARBA00080372"/>
    </source>
</evidence>
<dbReference type="GO" id="GO:0003341">
    <property type="term" value="P:cilium movement"/>
    <property type="evidence" value="ECO:0007669"/>
    <property type="project" value="UniProtKB-ARBA"/>
</dbReference>
<dbReference type="GO" id="GO:0003002">
    <property type="term" value="P:regionalization"/>
    <property type="evidence" value="ECO:0007669"/>
    <property type="project" value="UniProtKB-ARBA"/>
</dbReference>
<gene>
    <name evidence="18" type="primary">LOC109469679</name>
</gene>
<comment type="subunit">
    <text evidence="12">Consists of at least two heavy chains and a number of intermediate and light chains. Interacts with BICD2. Interacts with CFAP45 and CFAP52. Interacts with CFAP53.</text>
</comment>
<evidence type="ECO:0000256" key="3">
    <source>
        <dbReference type="ARBA" id="ARBA00022490"/>
    </source>
</evidence>
<evidence type="ECO:0000256" key="9">
    <source>
        <dbReference type="ARBA" id="ARBA00023212"/>
    </source>
</evidence>
<keyword evidence="8" id="KW-0505">Motor protein</keyword>
<evidence type="ECO:0000313" key="17">
    <source>
        <dbReference type="Proteomes" id="UP000515135"/>
    </source>
</evidence>
<reference evidence="18" key="1">
    <citation type="submission" date="2025-08" db="UniProtKB">
        <authorList>
            <consortium name="RefSeq"/>
        </authorList>
    </citation>
    <scope>IDENTIFICATION</scope>
    <source>
        <tissue evidence="18">Gonad</tissue>
    </source>
</reference>
<evidence type="ECO:0000256" key="10">
    <source>
        <dbReference type="ARBA" id="ARBA00023273"/>
    </source>
</evidence>
<dbReference type="PROSITE" id="PS50294">
    <property type="entry name" value="WD_REPEATS_REGION"/>
    <property type="match status" value="1"/>
</dbReference>
<evidence type="ECO:0000313" key="18">
    <source>
        <dbReference type="RefSeq" id="XP_019623792.1"/>
    </source>
</evidence>
<dbReference type="KEGG" id="bbel:109469679"/>
<feature type="region of interest" description="Disordered" evidence="16">
    <location>
        <begin position="1"/>
        <end position="49"/>
    </location>
</feature>
<evidence type="ECO:0000256" key="13">
    <source>
        <dbReference type="ARBA" id="ARBA00072661"/>
    </source>
</evidence>
<feature type="compositionally biased region" description="Basic and acidic residues" evidence="16">
    <location>
        <begin position="164"/>
        <end position="180"/>
    </location>
</feature>
<dbReference type="PANTHER" id="PTHR12442:SF11">
    <property type="entry name" value="DYNEIN AXONEMAL INTERMEDIATE CHAIN 1"/>
    <property type="match status" value="1"/>
</dbReference>
<dbReference type="PROSITE" id="PS50082">
    <property type="entry name" value="WD_REPEATS_2"/>
    <property type="match status" value="1"/>
</dbReference>
<evidence type="ECO:0000256" key="6">
    <source>
        <dbReference type="ARBA" id="ARBA00022737"/>
    </source>
</evidence>
<evidence type="ECO:0000256" key="15">
    <source>
        <dbReference type="PROSITE-ProRule" id="PRU00221"/>
    </source>
</evidence>
<evidence type="ECO:0000256" key="1">
    <source>
        <dbReference type="ARBA" id="ARBA00004430"/>
    </source>
</evidence>